<dbReference type="InterPro" id="IPR002893">
    <property type="entry name" value="Znf_MYND"/>
</dbReference>
<evidence type="ECO:0000256" key="8">
    <source>
        <dbReference type="ARBA" id="ARBA00022771"/>
    </source>
</evidence>
<keyword evidence="6" id="KW-0949">S-adenosyl-L-methionine</keyword>
<keyword evidence="10" id="KW-0539">Nucleus</keyword>
<evidence type="ECO:0000256" key="1">
    <source>
        <dbReference type="ARBA" id="ARBA00004123"/>
    </source>
</evidence>
<dbReference type="Pfam" id="PF01753">
    <property type="entry name" value="zf-MYND"/>
    <property type="match status" value="1"/>
</dbReference>
<dbReference type="Gene3D" id="6.10.140.2220">
    <property type="match status" value="1"/>
</dbReference>
<dbReference type="InterPro" id="IPR001214">
    <property type="entry name" value="SET_dom"/>
</dbReference>
<dbReference type="Proteomes" id="UP000318571">
    <property type="component" value="Chromosome 11"/>
</dbReference>
<dbReference type="GO" id="GO:0008270">
    <property type="term" value="F:zinc ion binding"/>
    <property type="evidence" value="ECO:0007669"/>
    <property type="project" value="UniProtKB-KW"/>
</dbReference>
<dbReference type="PANTHER" id="PTHR46165">
    <property type="entry name" value="SET AND MYND DOMAIN-CONTAINING PROTEIN 4"/>
    <property type="match status" value="1"/>
</dbReference>
<feature type="domain" description="MYND-type" evidence="16">
    <location>
        <begin position="266"/>
        <end position="304"/>
    </location>
</feature>
<dbReference type="PANTHER" id="PTHR46165:SF2">
    <property type="entry name" value="SET AND MYND DOMAIN-CONTAINING PROTEIN 4"/>
    <property type="match status" value="1"/>
</dbReference>
<comment type="function">
    <text evidence="12">Protein-lysine N-methyltransferase. Monomethylates PRMT5, modulating its transcriptional activity. May also act as a histone methyltransferase. Plays a critical role in cardiac development. Acts as a key epigenetic regulator of gene expression during cardiac development via its dual activities as a methyltransferase and negative regulator of HDAC1.</text>
</comment>
<protein>
    <recommendedName>
        <fullName evidence="13">Protein-lysine N-methyltransferase SMYD4</fullName>
    </recommendedName>
    <alternativeName>
        <fullName evidence="14">SET and MYND domain-containing protein 4</fullName>
    </alternativeName>
</protein>
<gene>
    <name evidence="17" type="ORF">TCAL_06487</name>
</gene>
<dbReference type="CDD" id="cd10536">
    <property type="entry name" value="SET_SMYD4"/>
    <property type="match status" value="1"/>
</dbReference>
<dbReference type="Pfam" id="PF00856">
    <property type="entry name" value="SET"/>
    <property type="match status" value="1"/>
</dbReference>
<keyword evidence="5" id="KW-0808">Transferase</keyword>
<dbReference type="EMBL" id="VCGU01000003">
    <property type="protein sequence ID" value="TRY78056.1"/>
    <property type="molecule type" value="Genomic_DNA"/>
</dbReference>
<evidence type="ECO:0000256" key="13">
    <source>
        <dbReference type="ARBA" id="ARBA00093635"/>
    </source>
</evidence>
<dbReference type="Gene3D" id="1.25.40.10">
    <property type="entry name" value="Tetratricopeptide repeat domain"/>
    <property type="match status" value="1"/>
</dbReference>
<evidence type="ECO:0000256" key="14">
    <source>
        <dbReference type="ARBA" id="ARBA00093680"/>
    </source>
</evidence>
<evidence type="ECO:0000256" key="4">
    <source>
        <dbReference type="ARBA" id="ARBA00022603"/>
    </source>
</evidence>
<dbReference type="SUPFAM" id="SSF82199">
    <property type="entry name" value="SET domain"/>
    <property type="match status" value="1"/>
</dbReference>
<keyword evidence="18" id="KW-1185">Reference proteome</keyword>
<dbReference type="AlphaFoldDB" id="A0A553PK71"/>
<dbReference type="GO" id="GO:0008757">
    <property type="term" value="F:S-adenosylmethionine-dependent methyltransferase activity"/>
    <property type="evidence" value="ECO:0007669"/>
    <property type="project" value="UniProtKB-ARBA"/>
</dbReference>
<organism evidence="17 18">
    <name type="scientific">Tigriopus californicus</name>
    <name type="common">Marine copepod</name>
    <dbReference type="NCBI Taxonomy" id="6832"/>
    <lineage>
        <taxon>Eukaryota</taxon>
        <taxon>Metazoa</taxon>
        <taxon>Ecdysozoa</taxon>
        <taxon>Arthropoda</taxon>
        <taxon>Crustacea</taxon>
        <taxon>Multicrustacea</taxon>
        <taxon>Hexanauplia</taxon>
        <taxon>Copepoda</taxon>
        <taxon>Harpacticoida</taxon>
        <taxon>Harpacticidae</taxon>
        <taxon>Tigriopus</taxon>
    </lineage>
</organism>
<dbReference type="PROSITE" id="PS01360">
    <property type="entry name" value="ZF_MYND_1"/>
    <property type="match status" value="1"/>
</dbReference>
<evidence type="ECO:0000256" key="2">
    <source>
        <dbReference type="ARBA" id="ARBA00004496"/>
    </source>
</evidence>
<keyword evidence="7" id="KW-0479">Metal-binding</keyword>
<dbReference type="Gene3D" id="2.170.270.10">
    <property type="entry name" value="SET domain"/>
    <property type="match status" value="1"/>
</dbReference>
<evidence type="ECO:0000256" key="10">
    <source>
        <dbReference type="ARBA" id="ARBA00023242"/>
    </source>
</evidence>
<dbReference type="GO" id="GO:0008170">
    <property type="term" value="F:N-methyltransferase activity"/>
    <property type="evidence" value="ECO:0007669"/>
    <property type="project" value="UniProtKB-ARBA"/>
</dbReference>
<evidence type="ECO:0000256" key="3">
    <source>
        <dbReference type="ARBA" id="ARBA00022490"/>
    </source>
</evidence>
<reference evidence="17 18" key="1">
    <citation type="journal article" date="2018" name="Nat. Ecol. Evol.">
        <title>Genomic signatures of mitonuclear coevolution across populations of Tigriopus californicus.</title>
        <authorList>
            <person name="Barreto F.S."/>
            <person name="Watson E.T."/>
            <person name="Lima T.G."/>
            <person name="Willett C.S."/>
            <person name="Edmands S."/>
            <person name="Li W."/>
            <person name="Burton R.S."/>
        </authorList>
    </citation>
    <scope>NUCLEOTIDE SEQUENCE [LARGE SCALE GENOMIC DNA]</scope>
    <source>
        <strain evidence="17 18">San Diego</strain>
    </source>
</reference>
<sequence length="629" mass="70507">MEATSFIERAFSELSLKKNKRLWLSSDETRLEDRIRLLASFPICQFEEVFASNLDGKNPKLASHLLDKANLAFAQGDNDTSLKLLNQSLQFAGDSEIGQIYFSRAALWSSLGQDQFVLADLAQALERIENGSEQYLKALEKRAQAHVHLQETEKANAAIEEAQAILVQIRTRLKKNVASGYEKRLQKLLKSNTRDQPLKTPPEALIPSLESSNPLIPSFSSNVQVQFEASRGRYCVAAGDIACGDLIAKDSSYCSILDYSKVREFCWHCFKRLKYALPCKSCTIVLFCSDICQTSSQSSHRVECGLLGSLYRANFGAWILAFKAIIKNPFEVVSSLIESSENQKANANSKLSDDSPFISKDLRSFDKLVGHDSADSGTTTTSKLVKGEGDQTQQAAGLMMEALVTLFLLRCLEHQGYFPPETPPLSSESPSAAFAFARKLNHFMRIAYFNTHEVTTTDKNDNVSPVTRIGRGIYPTLALINHSCFPNYRRICINNVTLGIAIRPIKRGDEIADTYCPTFASVDKEARDLALEKYRFACNCSACSNNWPQFAHLNNNSDAVTKAKQHLSKSEEKLLNQMRKTRQYNHHAIQTLQKYITFLAEGTQPCKELVTSENELYNCFVRKYAGEYT</sequence>
<dbReference type="OrthoDB" id="7770870at2759"/>
<dbReference type="GO" id="GO:0008276">
    <property type="term" value="F:protein methyltransferase activity"/>
    <property type="evidence" value="ECO:0007669"/>
    <property type="project" value="UniProtKB-ARBA"/>
</dbReference>
<dbReference type="InterPro" id="IPR046341">
    <property type="entry name" value="SET_dom_sf"/>
</dbReference>
<dbReference type="SUPFAM" id="SSF144232">
    <property type="entry name" value="HIT/MYND zinc finger-like"/>
    <property type="match status" value="1"/>
</dbReference>
<keyword evidence="4" id="KW-0489">Methyltransferase</keyword>
<evidence type="ECO:0000259" key="16">
    <source>
        <dbReference type="PROSITE" id="PS50865"/>
    </source>
</evidence>
<evidence type="ECO:0000256" key="12">
    <source>
        <dbReference type="ARBA" id="ARBA00093423"/>
    </source>
</evidence>
<accession>A0A553PK71</accession>
<proteinExistence type="predicted"/>
<keyword evidence="8 15" id="KW-0863">Zinc-finger</keyword>
<keyword evidence="3" id="KW-0963">Cytoplasm</keyword>
<dbReference type="STRING" id="6832.A0A553PK71"/>
<name>A0A553PK71_TIGCA</name>
<comment type="subcellular location">
    <subcellularLocation>
        <location evidence="2">Cytoplasm</location>
    </subcellularLocation>
    <subcellularLocation>
        <location evidence="1">Nucleus</location>
    </subcellularLocation>
</comment>
<evidence type="ECO:0000256" key="5">
    <source>
        <dbReference type="ARBA" id="ARBA00022679"/>
    </source>
</evidence>
<dbReference type="GO" id="GO:0042826">
    <property type="term" value="F:histone deacetylase binding"/>
    <property type="evidence" value="ECO:0007669"/>
    <property type="project" value="TreeGrafter"/>
</dbReference>
<dbReference type="PROSITE" id="PS50865">
    <property type="entry name" value="ZF_MYND_2"/>
    <property type="match status" value="1"/>
</dbReference>
<evidence type="ECO:0000256" key="6">
    <source>
        <dbReference type="ARBA" id="ARBA00022691"/>
    </source>
</evidence>
<comment type="caution">
    <text evidence="17">The sequence shown here is derived from an EMBL/GenBank/DDBJ whole genome shotgun (WGS) entry which is preliminary data.</text>
</comment>
<dbReference type="InterPro" id="IPR052097">
    <property type="entry name" value="SET-MYND_domain_protein"/>
</dbReference>
<evidence type="ECO:0000256" key="15">
    <source>
        <dbReference type="PROSITE-ProRule" id="PRU00134"/>
    </source>
</evidence>
<evidence type="ECO:0000313" key="17">
    <source>
        <dbReference type="EMBL" id="TRY78056.1"/>
    </source>
</evidence>
<comment type="catalytic activity">
    <reaction evidence="11">
        <text>L-lysyl-[protein] + S-adenosyl-L-methionine = N(6)-methyl-L-lysyl-[protein] + S-adenosyl-L-homocysteine + H(+)</text>
        <dbReference type="Rhea" id="RHEA:51736"/>
        <dbReference type="Rhea" id="RHEA-COMP:9752"/>
        <dbReference type="Rhea" id="RHEA-COMP:13053"/>
        <dbReference type="ChEBI" id="CHEBI:15378"/>
        <dbReference type="ChEBI" id="CHEBI:29969"/>
        <dbReference type="ChEBI" id="CHEBI:57856"/>
        <dbReference type="ChEBI" id="CHEBI:59789"/>
        <dbReference type="ChEBI" id="CHEBI:61929"/>
    </reaction>
</comment>
<dbReference type="GO" id="GO:0032259">
    <property type="term" value="P:methylation"/>
    <property type="evidence" value="ECO:0007669"/>
    <property type="project" value="UniProtKB-KW"/>
</dbReference>
<dbReference type="OMA" id="RRICINN"/>
<dbReference type="InterPro" id="IPR011990">
    <property type="entry name" value="TPR-like_helical_dom_sf"/>
</dbReference>
<dbReference type="InterPro" id="IPR044421">
    <property type="entry name" value="SMYD4_SET"/>
</dbReference>
<keyword evidence="9" id="KW-0862">Zinc</keyword>
<dbReference type="GO" id="GO:0005634">
    <property type="term" value="C:nucleus"/>
    <property type="evidence" value="ECO:0007669"/>
    <property type="project" value="UniProtKB-SubCell"/>
</dbReference>
<evidence type="ECO:0000313" key="18">
    <source>
        <dbReference type="Proteomes" id="UP000318571"/>
    </source>
</evidence>
<evidence type="ECO:0000256" key="9">
    <source>
        <dbReference type="ARBA" id="ARBA00022833"/>
    </source>
</evidence>
<evidence type="ECO:0000256" key="11">
    <source>
        <dbReference type="ARBA" id="ARBA00048985"/>
    </source>
</evidence>
<dbReference type="GO" id="GO:0005737">
    <property type="term" value="C:cytoplasm"/>
    <property type="evidence" value="ECO:0007669"/>
    <property type="project" value="UniProtKB-SubCell"/>
</dbReference>
<dbReference type="SUPFAM" id="SSF48452">
    <property type="entry name" value="TPR-like"/>
    <property type="match status" value="1"/>
</dbReference>
<evidence type="ECO:0000256" key="7">
    <source>
        <dbReference type="ARBA" id="ARBA00022723"/>
    </source>
</evidence>